<proteinExistence type="predicted"/>
<feature type="transmembrane region" description="Helical" evidence="1">
    <location>
        <begin position="56"/>
        <end position="76"/>
    </location>
</feature>
<organism evidence="2 3">
    <name type="scientific">Caballeronia fortuita</name>
    <dbReference type="NCBI Taxonomy" id="1777138"/>
    <lineage>
        <taxon>Bacteria</taxon>
        <taxon>Pseudomonadati</taxon>
        <taxon>Pseudomonadota</taxon>
        <taxon>Betaproteobacteria</taxon>
        <taxon>Burkholderiales</taxon>
        <taxon>Burkholderiaceae</taxon>
        <taxon>Caballeronia</taxon>
    </lineage>
</organism>
<feature type="transmembrane region" description="Helical" evidence="1">
    <location>
        <begin position="25"/>
        <end position="44"/>
    </location>
</feature>
<accession>A0A157ZWQ6</accession>
<comment type="caution">
    <text evidence="2">The sequence shown here is derived from an EMBL/GenBank/DDBJ whole genome shotgun (WGS) entry which is preliminary data.</text>
</comment>
<keyword evidence="3" id="KW-1185">Reference proteome</keyword>
<protein>
    <recommendedName>
        <fullName evidence="4">VIT family protein</fullName>
    </recommendedName>
</protein>
<keyword evidence="1" id="KW-0812">Transmembrane</keyword>
<feature type="transmembrane region" description="Helical" evidence="1">
    <location>
        <begin position="206"/>
        <end position="225"/>
    </location>
</feature>
<dbReference type="EMBL" id="FCNX02000002">
    <property type="protein sequence ID" value="SAK49968.1"/>
    <property type="molecule type" value="Genomic_DNA"/>
</dbReference>
<evidence type="ECO:0000313" key="2">
    <source>
        <dbReference type="EMBL" id="SAK49968.1"/>
    </source>
</evidence>
<keyword evidence="1" id="KW-1133">Transmembrane helix</keyword>
<feature type="transmembrane region" description="Helical" evidence="1">
    <location>
        <begin position="146"/>
        <end position="172"/>
    </location>
</feature>
<evidence type="ECO:0000256" key="1">
    <source>
        <dbReference type="SAM" id="Phobius"/>
    </source>
</evidence>
<feature type="transmembrane region" description="Helical" evidence="1">
    <location>
        <begin position="178"/>
        <end position="199"/>
    </location>
</feature>
<name>A0A157ZWQ6_9BURK</name>
<dbReference type="OrthoDB" id="978987at2"/>
<evidence type="ECO:0008006" key="4">
    <source>
        <dbReference type="Google" id="ProtNLM"/>
    </source>
</evidence>
<reference evidence="2" key="1">
    <citation type="submission" date="2016-01" db="EMBL/GenBank/DDBJ databases">
        <authorList>
            <person name="Peeters C."/>
        </authorList>
    </citation>
    <scope>NUCLEOTIDE SEQUENCE</scope>
    <source>
        <strain evidence="2">LMG 29320</strain>
    </source>
</reference>
<dbReference type="RefSeq" id="WP_061133455.1">
    <property type="nucleotide sequence ID" value="NZ_FCNX02000002.1"/>
</dbReference>
<dbReference type="AlphaFoldDB" id="A0A157ZWQ6"/>
<dbReference type="Proteomes" id="UP000054903">
    <property type="component" value="Unassembled WGS sequence"/>
</dbReference>
<evidence type="ECO:0000313" key="3">
    <source>
        <dbReference type="Proteomes" id="UP000054903"/>
    </source>
</evidence>
<sequence length="226" mass="24012">MRAPNVQTVPGERARKPVLDTVDRVSEMCFGLFMALTFVGTVSAATGGDAAGHKMLYTALGCNLAWGLADAVMYLVRTIADRARRHALALAVHRERDAAAGVRALRERLPAALDPFFADADLEAIRTRIAASASLPERARFERDDFLAALGIFIIIVLSTFPVAAPFVLIAHVPTALLVSRVLTLAMLFVCGFALGGYAGWSGWKAGLSMTTLGVLLTMAIIALGG</sequence>
<dbReference type="STRING" id="1777138.AWB77_01191"/>
<gene>
    <name evidence="2" type="ORF">AWB77_01191</name>
</gene>
<keyword evidence="1" id="KW-0472">Membrane</keyword>